<proteinExistence type="predicted"/>
<dbReference type="GO" id="GO:0003676">
    <property type="term" value="F:nucleic acid binding"/>
    <property type="evidence" value="ECO:0007669"/>
    <property type="project" value="InterPro"/>
</dbReference>
<dbReference type="NCBIfam" id="NF033516">
    <property type="entry name" value="transpos_IS3"/>
    <property type="match status" value="1"/>
</dbReference>
<accession>A0A2M6YRE3</accession>
<dbReference type="PANTHER" id="PTHR46889">
    <property type="entry name" value="TRANSPOSASE INSF FOR INSERTION SEQUENCE IS3B-RELATED"/>
    <property type="match status" value="1"/>
</dbReference>
<sequence length="283" mass="33099">MGNVIKRKNLSKTALAEKLGISRSSLYYRHKRPIIDAEVKTQIESVLTSHPAYGHKRIAIELKLNHKRILRVMKKFGIKPYKRRVRKPWKKDDLGKPETGYANLIKEINPKDLKQNEVWVSDFTYLKYKDRFLYLATIMDLWDREIVGVNISRFHNKELILGAFEDALDKTDKPEILHSDQGSEYDSEKYLGLVEKLGIKVSMSAKGSPWQNGYQESFYSNFKLELGQTNRFETVGELIEEVYKQISYYNNRRMHSKLKMSPVQFRQKSLAKMKDTLSKELGT</sequence>
<organism evidence="2 3">
    <name type="scientific">Candidatus Shapirobacteria bacterium CG07_land_8_20_14_0_80_39_18</name>
    <dbReference type="NCBI Taxonomy" id="1974882"/>
    <lineage>
        <taxon>Bacteria</taxon>
        <taxon>Candidatus Shapironibacteriota</taxon>
    </lineage>
</organism>
<gene>
    <name evidence="2" type="ORF">COT03_01740</name>
</gene>
<dbReference type="Pfam" id="PF13333">
    <property type="entry name" value="rve_2"/>
    <property type="match status" value="1"/>
</dbReference>
<dbReference type="EMBL" id="PEWZ01000085">
    <property type="protein sequence ID" value="PIU34878.1"/>
    <property type="molecule type" value="Genomic_DNA"/>
</dbReference>
<dbReference type="InterPro" id="IPR048020">
    <property type="entry name" value="Transpos_IS3"/>
</dbReference>
<dbReference type="PROSITE" id="PS50994">
    <property type="entry name" value="INTEGRASE"/>
    <property type="match status" value="1"/>
</dbReference>
<dbReference type="InterPro" id="IPR001584">
    <property type="entry name" value="Integrase_cat-core"/>
</dbReference>
<dbReference type="Gene3D" id="3.30.420.10">
    <property type="entry name" value="Ribonuclease H-like superfamily/Ribonuclease H"/>
    <property type="match status" value="1"/>
</dbReference>
<dbReference type="Proteomes" id="UP000229502">
    <property type="component" value="Unassembled WGS sequence"/>
</dbReference>
<reference evidence="3" key="1">
    <citation type="submission" date="2017-09" db="EMBL/GenBank/DDBJ databases">
        <title>Depth-based differentiation of microbial function through sediment-hosted aquifers and enrichment of novel symbionts in the deep terrestrial subsurface.</title>
        <authorList>
            <person name="Probst A.J."/>
            <person name="Ladd B."/>
            <person name="Jarett J.K."/>
            <person name="Geller-Mcgrath D.E."/>
            <person name="Sieber C.M.K."/>
            <person name="Emerson J.B."/>
            <person name="Anantharaman K."/>
            <person name="Thomas B.C."/>
            <person name="Malmstrom R."/>
            <person name="Stieglmeier M."/>
            <person name="Klingl A."/>
            <person name="Woyke T."/>
            <person name="Ryan C.M."/>
            <person name="Banfield J.F."/>
        </authorList>
    </citation>
    <scope>NUCLEOTIDE SEQUENCE [LARGE SCALE GENOMIC DNA]</scope>
</reference>
<dbReference type="InterPro" id="IPR036397">
    <property type="entry name" value="RNaseH_sf"/>
</dbReference>
<feature type="domain" description="Integrase catalytic" evidence="1">
    <location>
        <begin position="106"/>
        <end position="270"/>
    </location>
</feature>
<dbReference type="AlphaFoldDB" id="A0A2M6YRE3"/>
<dbReference type="SUPFAM" id="SSF53098">
    <property type="entry name" value="Ribonuclease H-like"/>
    <property type="match status" value="1"/>
</dbReference>
<dbReference type="GO" id="GO:0015074">
    <property type="term" value="P:DNA integration"/>
    <property type="evidence" value="ECO:0007669"/>
    <property type="project" value="InterPro"/>
</dbReference>
<comment type="caution">
    <text evidence="2">The sequence shown here is derived from an EMBL/GenBank/DDBJ whole genome shotgun (WGS) entry which is preliminary data.</text>
</comment>
<name>A0A2M6YRE3_9BACT</name>
<protein>
    <recommendedName>
        <fullName evidence="1">Integrase catalytic domain-containing protein</fullName>
    </recommendedName>
</protein>
<evidence type="ECO:0000313" key="3">
    <source>
        <dbReference type="Proteomes" id="UP000229502"/>
    </source>
</evidence>
<dbReference type="InterPro" id="IPR012337">
    <property type="entry name" value="RNaseH-like_sf"/>
</dbReference>
<dbReference type="PANTHER" id="PTHR46889:SF7">
    <property type="entry name" value="TRANSPOSASE FOR INSERTION SEQUENCE ELEMENT IS904"/>
    <property type="match status" value="1"/>
</dbReference>
<dbReference type="Pfam" id="PF00665">
    <property type="entry name" value="rve"/>
    <property type="match status" value="1"/>
</dbReference>
<evidence type="ECO:0000313" key="2">
    <source>
        <dbReference type="EMBL" id="PIU34878.1"/>
    </source>
</evidence>
<dbReference type="InterPro" id="IPR050900">
    <property type="entry name" value="Transposase_IS3/IS150/IS904"/>
</dbReference>
<evidence type="ECO:0000259" key="1">
    <source>
        <dbReference type="PROSITE" id="PS50994"/>
    </source>
</evidence>